<proteinExistence type="inferred from homology"/>
<sequence>MSVAVSKCPPVMVRPSMEPALGKTQVVQLSSWDRSYVGFQVAALLIFDGPVHQPVEAIKKGLSRALVHYQTVAGRLAAADDDDDDSVLHVACTGEGVPFVAASAGCALQDHGLLDAPVSTSLLDGLALCYPAAEGCRRTDPLLLMQVTEFACGGFTVGVTWNHTLADGDGMAQFLQAVGELARAEADDVLVPSVAPVRDGRAVSLPLLSPPVVAAKQWLMLDRGGMGLVYLDITVPVKLINRIKSEYKAAHADDGGYCTTFEAAVAVLWRCRTRALIGGDPDYDMSTPAPLAFFVNVRKHVGAAAGYYGNCAVAQLALATTGEVAGAGDGGMNDVVDLIKRAKDRVPELLRNMGGGGGAVPEMGEEEMAAAFGYNALMVTSWRNIGFDRADFGGGPPARVVGRWQQSTVPGCMAFLSCRATAADGERLLTQCVREEHAAAFVAELDQLAHAHAPSYASALSMQLMN</sequence>
<keyword evidence="3" id="KW-1185">Reference proteome</keyword>
<dbReference type="AlphaFoldDB" id="A0A3B6BWE5"/>
<dbReference type="Proteomes" id="UP000019116">
    <property type="component" value="Chromosome 2B"/>
</dbReference>
<dbReference type="OMA" id="GSDMMVR"/>
<evidence type="ECO:0000313" key="3">
    <source>
        <dbReference type="Proteomes" id="UP000019116"/>
    </source>
</evidence>
<dbReference type="RefSeq" id="XP_044318759.1">
    <property type="nucleotide sequence ID" value="XM_044462824.1"/>
</dbReference>
<accession>A0A3B6BWE5</accession>
<name>A0A3B6BWE5_WHEAT</name>
<reference evidence="2" key="2">
    <citation type="submission" date="2018-10" db="UniProtKB">
        <authorList>
            <consortium name="EnsemblPlants"/>
        </authorList>
    </citation>
    <scope>IDENTIFICATION</scope>
</reference>
<comment type="similarity">
    <text evidence="1">Belongs to the plant acyltransferase family.</text>
</comment>
<organism evidence="2">
    <name type="scientific">Triticum aestivum</name>
    <name type="common">Wheat</name>
    <dbReference type="NCBI Taxonomy" id="4565"/>
    <lineage>
        <taxon>Eukaryota</taxon>
        <taxon>Viridiplantae</taxon>
        <taxon>Streptophyta</taxon>
        <taxon>Embryophyta</taxon>
        <taxon>Tracheophyta</taxon>
        <taxon>Spermatophyta</taxon>
        <taxon>Magnoliopsida</taxon>
        <taxon>Liliopsida</taxon>
        <taxon>Poales</taxon>
        <taxon>Poaceae</taxon>
        <taxon>BOP clade</taxon>
        <taxon>Pooideae</taxon>
        <taxon>Triticodae</taxon>
        <taxon>Triticeae</taxon>
        <taxon>Triticinae</taxon>
        <taxon>Triticum</taxon>
    </lineage>
</organism>
<dbReference type="Gramene" id="TraesCS2B03G0010800.1">
    <property type="protein sequence ID" value="TraesCS2B03G0010800.1.CDS1"/>
    <property type="gene ID" value="TraesCS2B03G0010800"/>
</dbReference>
<dbReference type="Gramene" id="TraesWEE_scaffold_119498_01G000100.1">
    <property type="protein sequence ID" value="TraesWEE_scaffold_119498_01G000100.1"/>
    <property type="gene ID" value="TraesWEE_scaffold_119498_01G000100"/>
</dbReference>
<dbReference type="InterPro" id="IPR050898">
    <property type="entry name" value="Plant_acyltransferase"/>
</dbReference>
<dbReference type="PANTHER" id="PTHR31147">
    <property type="entry name" value="ACYL TRANSFERASE 4"/>
    <property type="match status" value="1"/>
</dbReference>
<dbReference type="PANTHER" id="PTHR31147:SF46">
    <property type="entry name" value="GENOME ASSEMBLY, CHROMOSOME: II"/>
    <property type="match status" value="1"/>
</dbReference>
<protein>
    <submittedName>
        <fullName evidence="2">Uncharacterized protein</fullName>
    </submittedName>
</protein>
<dbReference type="SMR" id="A0A3B6BWE5"/>
<dbReference type="Gramene" id="TraesCS2B02G000100.1">
    <property type="protein sequence ID" value="TraesCS2B02G000100.1.cds1"/>
    <property type="gene ID" value="TraesCS2B02G000100"/>
</dbReference>
<dbReference type="GO" id="GO:0016747">
    <property type="term" value="F:acyltransferase activity, transferring groups other than amino-acyl groups"/>
    <property type="evidence" value="ECO:0007669"/>
    <property type="project" value="UniProtKB-ARBA"/>
</dbReference>
<dbReference type="EnsemblPlants" id="TraesCS2B02G000100.1">
    <property type="protein sequence ID" value="TraesCS2B02G000100.1.cds1"/>
    <property type="gene ID" value="TraesCS2B02G000100"/>
</dbReference>
<reference evidence="2" key="1">
    <citation type="submission" date="2018-08" db="EMBL/GenBank/DDBJ databases">
        <authorList>
            <person name="Rossello M."/>
        </authorList>
    </citation>
    <scope>NUCLEOTIDE SEQUENCE [LARGE SCALE GENOMIC DNA]</scope>
    <source>
        <strain evidence="2">cv. Chinese Spring</strain>
    </source>
</reference>
<dbReference type="GeneID" id="123039821"/>
<dbReference type="Gramene" id="TraesKAR2B01G0002100.1">
    <property type="protein sequence ID" value="cds.TraesKAR2B01G0002100.1"/>
    <property type="gene ID" value="TraesKAR2B01G0002100"/>
</dbReference>
<dbReference type="OrthoDB" id="597991at2759"/>
<evidence type="ECO:0000256" key="1">
    <source>
        <dbReference type="ARBA" id="ARBA00009861"/>
    </source>
</evidence>
<dbReference type="PaxDb" id="4565-Traes_2BS_6762A1AAE.1"/>
<dbReference type="InterPro" id="IPR023213">
    <property type="entry name" value="CAT-like_dom_sf"/>
</dbReference>
<dbReference type="STRING" id="4565.A0A3B6BWE5"/>
<gene>
    <name evidence="2" type="primary">LOC123039821</name>
</gene>
<dbReference type="Gramene" id="TraesNOR2B03G00830710.1">
    <property type="protein sequence ID" value="TraesNOR2B03G00830710.1.CDS1"/>
    <property type="gene ID" value="TraesNOR2B03G00830710"/>
</dbReference>
<dbReference type="Pfam" id="PF02458">
    <property type="entry name" value="Transferase"/>
    <property type="match status" value="1"/>
</dbReference>
<evidence type="ECO:0000313" key="2">
    <source>
        <dbReference type="EnsemblPlants" id="TraesCS2B02G000100.1.cds1"/>
    </source>
</evidence>
<dbReference type="Gene3D" id="3.30.559.10">
    <property type="entry name" value="Chloramphenicol acetyltransferase-like domain"/>
    <property type="match status" value="2"/>
</dbReference>